<evidence type="ECO:0000313" key="5">
    <source>
        <dbReference type="Proteomes" id="UP000014500"/>
    </source>
</evidence>
<sequence length="554" mass="61708">MASGIQPNSFQGMSADAPTSMVELSITCRNLKDTDVFSKADPMCVFYMQHFGQQKWIEVDRTEQIMNTLNPNFAKKFIVTFHFEQVQKLKFEMYDVDSSSTSLAAHDFLGFAEFSLGETVSMCSITKPLDIGQGKKYGSITVRAEELSGCKEELTFQFMGKNLPKGSFFSSAAPFLTFSRVNEDNSFTVVHRTEHPKSTTPVWKTFTLTAQTLCNGDFDRVIKIECHHYKNNGNSHKYIGEITTNLNELTKDSTLRSPFYLINKEKQKKSDGYKNSGEITLVALQRNPVFTFLDYIQGGTELLCTVAIDFTGSNGDPRKPDSLHFIDQYRPNYYVQALYGVGTIIQDYDSDKLFPVLGFGAKLPPDGRVSHEFFVNMNPTNPYCAGLDGVINAYTACLNQIQLYGPTNFAPVINHVGRIASTQRDGTKYHILLILTDGIITDMMHTKEAIVNASCLPISIIIVGIGNADFAAMEELDGDTVRLQSNGRYAERDIVQFVAYRDFGNALKTADFAVSQAELAKAVLAEVPTQFISYMKKNGVKPGTPKEIPNLPPI</sequence>
<dbReference type="GO" id="GO:0071277">
    <property type="term" value="P:cellular response to calcium ion"/>
    <property type="evidence" value="ECO:0007669"/>
    <property type="project" value="TreeGrafter"/>
</dbReference>
<feature type="domain" description="C2" evidence="3">
    <location>
        <begin position="1"/>
        <end position="129"/>
    </location>
</feature>
<evidence type="ECO:0000256" key="1">
    <source>
        <dbReference type="ARBA" id="ARBA00009048"/>
    </source>
</evidence>
<dbReference type="EnsemblMetazoa" id="SMAR015230-RA">
    <property type="protein sequence ID" value="SMAR015230-PA"/>
    <property type="gene ID" value="SMAR015230"/>
</dbReference>
<reference evidence="4" key="2">
    <citation type="submission" date="2015-02" db="UniProtKB">
        <authorList>
            <consortium name="EnsemblMetazoa"/>
        </authorList>
    </citation>
    <scope>IDENTIFICATION</scope>
</reference>
<dbReference type="InterPro" id="IPR035892">
    <property type="entry name" value="C2_domain_sf"/>
</dbReference>
<dbReference type="SMART" id="SM00327">
    <property type="entry name" value="VWA"/>
    <property type="match status" value="1"/>
</dbReference>
<dbReference type="CDD" id="cd04048">
    <property type="entry name" value="C2A_Copine"/>
    <property type="match status" value="1"/>
</dbReference>
<dbReference type="AlphaFoldDB" id="T1JN01"/>
<dbReference type="Proteomes" id="UP000014500">
    <property type="component" value="Unassembled WGS sequence"/>
</dbReference>
<dbReference type="InterPro" id="IPR045052">
    <property type="entry name" value="Copine"/>
</dbReference>
<evidence type="ECO:0000259" key="3">
    <source>
        <dbReference type="PROSITE" id="PS50004"/>
    </source>
</evidence>
<dbReference type="Gene3D" id="2.60.40.150">
    <property type="entry name" value="C2 domain"/>
    <property type="match status" value="2"/>
</dbReference>
<dbReference type="Pfam" id="PF07002">
    <property type="entry name" value="Copine"/>
    <property type="match status" value="1"/>
</dbReference>
<dbReference type="SUPFAM" id="SSF49562">
    <property type="entry name" value="C2 domain (Calcium/lipid-binding domain, CaLB)"/>
    <property type="match status" value="2"/>
</dbReference>
<dbReference type="eggNOG" id="KOG1327">
    <property type="taxonomic scope" value="Eukaryota"/>
</dbReference>
<reference evidence="5" key="1">
    <citation type="submission" date="2011-05" db="EMBL/GenBank/DDBJ databases">
        <authorList>
            <person name="Richards S.R."/>
            <person name="Qu J."/>
            <person name="Jiang H."/>
            <person name="Jhangiani S.N."/>
            <person name="Agravi P."/>
            <person name="Goodspeed R."/>
            <person name="Gross S."/>
            <person name="Mandapat C."/>
            <person name="Jackson L."/>
            <person name="Mathew T."/>
            <person name="Pu L."/>
            <person name="Thornton R."/>
            <person name="Saada N."/>
            <person name="Wilczek-Boney K.B."/>
            <person name="Lee S."/>
            <person name="Kovar C."/>
            <person name="Wu Y."/>
            <person name="Scherer S.E."/>
            <person name="Worley K.C."/>
            <person name="Muzny D.M."/>
            <person name="Gibbs R."/>
        </authorList>
    </citation>
    <scope>NUCLEOTIDE SEQUENCE</scope>
    <source>
        <strain evidence="5">Brora</strain>
    </source>
</reference>
<dbReference type="PANTHER" id="PTHR10857">
    <property type="entry name" value="COPINE"/>
    <property type="match status" value="1"/>
</dbReference>
<dbReference type="InterPro" id="IPR010734">
    <property type="entry name" value="Copine_C"/>
</dbReference>
<name>T1JN01_STRMM</name>
<keyword evidence="2" id="KW-0677">Repeat</keyword>
<dbReference type="GO" id="GO:0005886">
    <property type="term" value="C:plasma membrane"/>
    <property type="evidence" value="ECO:0007669"/>
    <property type="project" value="TreeGrafter"/>
</dbReference>
<keyword evidence="5" id="KW-1185">Reference proteome</keyword>
<dbReference type="GO" id="GO:0032991">
    <property type="term" value="C:protein-containing complex"/>
    <property type="evidence" value="ECO:0007669"/>
    <property type="project" value="UniProtKB-ARBA"/>
</dbReference>
<dbReference type="Gene3D" id="3.40.50.410">
    <property type="entry name" value="von Willebrand factor, type A domain"/>
    <property type="match status" value="1"/>
</dbReference>
<protein>
    <recommendedName>
        <fullName evidence="3">C2 domain-containing protein</fullName>
    </recommendedName>
</protein>
<dbReference type="Pfam" id="PF00168">
    <property type="entry name" value="C2"/>
    <property type="match status" value="2"/>
</dbReference>
<dbReference type="STRING" id="126957.T1JN01"/>
<evidence type="ECO:0000256" key="2">
    <source>
        <dbReference type="ARBA" id="ARBA00022737"/>
    </source>
</evidence>
<dbReference type="CDD" id="cd04047">
    <property type="entry name" value="C2B_Copine"/>
    <property type="match status" value="1"/>
</dbReference>
<dbReference type="FunFam" id="2.60.40.150:FF:000099">
    <property type="entry name" value="Copine 3"/>
    <property type="match status" value="1"/>
</dbReference>
<dbReference type="PROSITE" id="PS50004">
    <property type="entry name" value="C2"/>
    <property type="match status" value="1"/>
</dbReference>
<dbReference type="PhylomeDB" id="T1JN01"/>
<dbReference type="SMART" id="SM00239">
    <property type="entry name" value="C2"/>
    <property type="match status" value="2"/>
</dbReference>
<dbReference type="InterPro" id="IPR000008">
    <property type="entry name" value="C2_dom"/>
</dbReference>
<evidence type="ECO:0000313" key="4">
    <source>
        <dbReference type="EnsemblMetazoa" id="SMAR015230-PA"/>
    </source>
</evidence>
<dbReference type="InterPro" id="IPR036465">
    <property type="entry name" value="vWFA_dom_sf"/>
</dbReference>
<dbReference type="InterPro" id="IPR002035">
    <property type="entry name" value="VWF_A"/>
</dbReference>
<organism evidence="4 5">
    <name type="scientific">Strigamia maritima</name>
    <name type="common">European centipede</name>
    <name type="synonym">Geophilus maritimus</name>
    <dbReference type="NCBI Taxonomy" id="126957"/>
    <lineage>
        <taxon>Eukaryota</taxon>
        <taxon>Metazoa</taxon>
        <taxon>Ecdysozoa</taxon>
        <taxon>Arthropoda</taxon>
        <taxon>Myriapoda</taxon>
        <taxon>Chilopoda</taxon>
        <taxon>Pleurostigmophora</taxon>
        <taxon>Geophilomorpha</taxon>
        <taxon>Linotaeniidae</taxon>
        <taxon>Strigamia</taxon>
    </lineage>
</organism>
<dbReference type="EMBL" id="JH431388">
    <property type="status" value="NOT_ANNOTATED_CDS"/>
    <property type="molecule type" value="Genomic_DNA"/>
</dbReference>
<dbReference type="GO" id="GO:0005544">
    <property type="term" value="F:calcium-dependent phospholipid binding"/>
    <property type="evidence" value="ECO:0007669"/>
    <property type="project" value="InterPro"/>
</dbReference>
<dbReference type="PANTHER" id="PTHR10857:SF106">
    <property type="entry name" value="C2 DOMAIN-CONTAINING PROTEIN"/>
    <property type="match status" value="1"/>
</dbReference>
<comment type="similarity">
    <text evidence="1">Belongs to the copine family.</text>
</comment>
<accession>T1JN01</accession>
<dbReference type="InterPro" id="IPR037768">
    <property type="entry name" value="C2B_Copine"/>
</dbReference>
<dbReference type="HOGENOM" id="CLU_020452_3_2_1"/>
<proteinExistence type="inferred from homology"/>
<dbReference type="OMA" id="VHRISTK"/>
<dbReference type="SUPFAM" id="SSF53300">
    <property type="entry name" value="vWA-like"/>
    <property type="match status" value="1"/>
</dbReference>
<dbReference type="CDD" id="cd01459">
    <property type="entry name" value="vWA_copine_like"/>
    <property type="match status" value="1"/>
</dbReference>